<dbReference type="Proteomes" id="UP000336646">
    <property type="component" value="Unassembled WGS sequence"/>
</dbReference>
<gene>
    <name evidence="5" type="ORF">EKI59_11150</name>
</gene>
<feature type="region of interest" description="Disordered" evidence="3">
    <location>
        <begin position="1"/>
        <end position="21"/>
    </location>
</feature>
<evidence type="ECO:0000256" key="2">
    <source>
        <dbReference type="ARBA" id="ARBA00023125"/>
    </source>
</evidence>
<keyword evidence="1" id="KW-0235">DNA replication</keyword>
<dbReference type="InterPro" id="IPR007693">
    <property type="entry name" value="DNA_helicase_DnaB-like_N"/>
</dbReference>
<dbReference type="GO" id="GO:0003677">
    <property type="term" value="F:DNA binding"/>
    <property type="evidence" value="ECO:0007669"/>
    <property type="project" value="UniProtKB-KW"/>
</dbReference>
<comment type="caution">
    <text evidence="5">The sequence shown here is derived from an EMBL/GenBank/DDBJ whole genome shotgun (WGS) entry which is preliminary data.</text>
</comment>
<accession>A0A6C1TYR9</accession>
<dbReference type="Gene3D" id="1.10.860.10">
    <property type="entry name" value="DNAb Helicase, Chain A"/>
    <property type="match status" value="1"/>
</dbReference>
<evidence type="ECO:0000259" key="4">
    <source>
        <dbReference type="Pfam" id="PF00772"/>
    </source>
</evidence>
<dbReference type="EMBL" id="RXIR01000035">
    <property type="protein sequence ID" value="TVS26143.1"/>
    <property type="molecule type" value="Genomic_DNA"/>
</dbReference>
<dbReference type="Pfam" id="PF00772">
    <property type="entry name" value="DnaB"/>
    <property type="match status" value="1"/>
</dbReference>
<feature type="domain" description="DNA helicase DnaB-like N-terminal" evidence="4">
    <location>
        <begin position="22"/>
        <end position="126"/>
    </location>
</feature>
<dbReference type="GO" id="GO:0005524">
    <property type="term" value="F:ATP binding"/>
    <property type="evidence" value="ECO:0007669"/>
    <property type="project" value="InterPro"/>
</dbReference>
<evidence type="ECO:0000313" key="6">
    <source>
        <dbReference type="Proteomes" id="UP000336646"/>
    </source>
</evidence>
<sequence length="184" mass="20699">MTVTAQPPMPDEPSEDVPSAPDMSIDAEALLLCALLWMNEGTATTRFIVEYLDPKDFYNPAYGRLFAIIAEHLSEGGLVHPATIAGRISQSGTTQPWPGRGYQMFIADIVHLNARPEQAHWYAEQVLATSYRRQFHRMAEVLVHTAEHAPEDALFETLLKHGRSQRAAWKRRTDFAISIRGIDK</sequence>
<dbReference type="GO" id="GO:0006260">
    <property type="term" value="P:DNA replication"/>
    <property type="evidence" value="ECO:0007669"/>
    <property type="project" value="UniProtKB-KW"/>
</dbReference>
<organism evidence="5 6">
    <name type="scientific">Corynebacterium sanguinis</name>
    <dbReference type="NCBI Taxonomy" id="2594913"/>
    <lineage>
        <taxon>Bacteria</taxon>
        <taxon>Bacillati</taxon>
        <taxon>Actinomycetota</taxon>
        <taxon>Actinomycetes</taxon>
        <taxon>Mycobacteriales</taxon>
        <taxon>Corynebacteriaceae</taxon>
        <taxon>Corynebacterium</taxon>
    </lineage>
</organism>
<dbReference type="GO" id="GO:0003678">
    <property type="term" value="F:DNA helicase activity"/>
    <property type="evidence" value="ECO:0007669"/>
    <property type="project" value="InterPro"/>
</dbReference>
<name>A0A6C1TYR9_9CORY</name>
<dbReference type="RefSeq" id="WP_144773807.1">
    <property type="nucleotide sequence ID" value="NZ_RXIR01000035.1"/>
</dbReference>
<proteinExistence type="predicted"/>
<evidence type="ECO:0000256" key="1">
    <source>
        <dbReference type="ARBA" id="ARBA00022705"/>
    </source>
</evidence>
<reference evidence="5 6" key="1">
    <citation type="submission" date="2018-12" db="EMBL/GenBank/DDBJ databases">
        <title>Corynebacterium sanguinis sp. nov., a clinically-associated and environmental corynebacterium.</title>
        <authorList>
            <person name="Gonzales-Siles L."/>
            <person name="Jaen-Luchoro D."/>
            <person name="Cardew S."/>
            <person name="Inganas E."/>
            <person name="Ohlen M."/>
            <person name="Jensie-Markopolous S."/>
            <person name="Pinyeiro-Iglesias B."/>
            <person name="Molin K."/>
            <person name="Skovbjerg S."/>
            <person name="Svensson-Stadler L."/>
            <person name="Funke G."/>
            <person name="Moore E.R.B."/>
        </authorList>
    </citation>
    <scope>NUCLEOTIDE SEQUENCE [LARGE SCALE GENOMIC DNA]</scope>
    <source>
        <strain evidence="5 6">58734</strain>
    </source>
</reference>
<evidence type="ECO:0000256" key="3">
    <source>
        <dbReference type="SAM" id="MobiDB-lite"/>
    </source>
</evidence>
<dbReference type="SUPFAM" id="SSF48024">
    <property type="entry name" value="N-terminal domain of DnaB helicase"/>
    <property type="match status" value="1"/>
</dbReference>
<dbReference type="AlphaFoldDB" id="A0A6C1TYR9"/>
<dbReference type="InterPro" id="IPR036185">
    <property type="entry name" value="DNA_heli_DnaB-like_N_sf"/>
</dbReference>
<evidence type="ECO:0000313" key="5">
    <source>
        <dbReference type="EMBL" id="TVS26143.1"/>
    </source>
</evidence>
<protein>
    <submittedName>
        <fullName evidence="5">GcrE</fullName>
    </submittedName>
</protein>
<keyword evidence="2" id="KW-0238">DNA-binding</keyword>
<dbReference type="InterPro" id="IPR016136">
    <property type="entry name" value="DNA_helicase_N/primase_C"/>
</dbReference>
<dbReference type="OrthoDB" id="4373732at2"/>